<evidence type="ECO:0000256" key="1">
    <source>
        <dbReference type="ARBA" id="ARBA00010945"/>
    </source>
</evidence>
<dbReference type="InterPro" id="IPR043128">
    <property type="entry name" value="Rev_trsase/Diguanyl_cyclase"/>
</dbReference>
<sequence>MQQRFVSIWFCYLKTDWFVRRHQNLKDIPFVLAEVSHGRKVITAINPLAQKEGIAVGMVVADARASVPQLQAVDDVPGLNEKLLHAIGQWCDRFTPVVAVDAPHGLLLNVTGCAHLWGGETPYLKEIQRRFKEYGYHTRMAIADTPGAAWAVARYGNKSMVQSGKQSDALMDLPPAALRLSVPILEKLHKLGFRNIKGFMHMQRSALRRRFGKELLLQLDKALGHELETLLPILPPAEYTERLPCLEPIRTQAGIEIAIQKLLDQLCTRLQKEGKGIRNATLKGYRVDGHMVSTAVSTVLPSVNTHHLFRLFELKIPELEPDLGIEMFTLEATALEDLQAQQETLFEITGNLADKELAELVDRISSKLPSARIHRYLPVEGYWPEQSIQATPKLTGEPTTAWRTDKQRPVELLNTPRRIEVTAPIPDYPPMLFTYMGALHKVTKADGPERIERAWWMDRGYHRDYYAIEDEQGRRYWIYRLGHYDNTQPPGWFLHGYFA</sequence>
<organism evidence="4 5">
    <name type="scientific">Filimonas zeae</name>
    <dbReference type="NCBI Taxonomy" id="1737353"/>
    <lineage>
        <taxon>Bacteria</taxon>
        <taxon>Pseudomonadati</taxon>
        <taxon>Bacteroidota</taxon>
        <taxon>Chitinophagia</taxon>
        <taxon>Chitinophagales</taxon>
        <taxon>Chitinophagaceae</taxon>
        <taxon>Filimonas</taxon>
    </lineage>
</organism>
<evidence type="ECO:0000313" key="5">
    <source>
        <dbReference type="Proteomes" id="UP000627292"/>
    </source>
</evidence>
<reference evidence="4" key="1">
    <citation type="journal article" date="2014" name="Int. J. Syst. Evol. Microbiol.">
        <title>Complete genome sequence of Corynebacterium casei LMG S-19264T (=DSM 44701T), isolated from a smear-ripened cheese.</title>
        <authorList>
            <consortium name="US DOE Joint Genome Institute (JGI-PGF)"/>
            <person name="Walter F."/>
            <person name="Albersmeier A."/>
            <person name="Kalinowski J."/>
            <person name="Ruckert C."/>
        </authorList>
    </citation>
    <scope>NUCLEOTIDE SEQUENCE</scope>
    <source>
        <strain evidence="4">CGMCC 1.15290</strain>
    </source>
</reference>
<gene>
    <name evidence="4" type="primary">imuB</name>
    <name evidence="4" type="ORF">GCM10011379_30480</name>
</gene>
<dbReference type="PANTHER" id="PTHR35369">
    <property type="entry name" value="BLR3025 PROTEIN-RELATED"/>
    <property type="match status" value="1"/>
</dbReference>
<reference evidence="4" key="2">
    <citation type="submission" date="2020-09" db="EMBL/GenBank/DDBJ databases">
        <authorList>
            <person name="Sun Q."/>
            <person name="Zhou Y."/>
        </authorList>
    </citation>
    <scope>NUCLEOTIDE SEQUENCE</scope>
    <source>
        <strain evidence="4">CGMCC 1.15290</strain>
    </source>
</reference>
<keyword evidence="5" id="KW-1185">Reference proteome</keyword>
<proteinExistence type="inferred from homology"/>
<dbReference type="SUPFAM" id="SSF56672">
    <property type="entry name" value="DNA/RNA polymerases"/>
    <property type="match status" value="1"/>
</dbReference>
<dbReference type="PANTHER" id="PTHR35369:SF2">
    <property type="entry name" value="BLR3025 PROTEIN"/>
    <property type="match status" value="1"/>
</dbReference>
<dbReference type="Pfam" id="PF00817">
    <property type="entry name" value="IMS"/>
    <property type="match status" value="1"/>
</dbReference>
<dbReference type="Gene3D" id="3.30.70.270">
    <property type="match status" value="1"/>
</dbReference>
<comment type="caution">
    <text evidence="4">The sequence shown here is derived from an EMBL/GenBank/DDBJ whole genome shotgun (WGS) entry which is preliminary data.</text>
</comment>
<dbReference type="InterPro" id="IPR001126">
    <property type="entry name" value="UmuC"/>
</dbReference>
<dbReference type="RefSeq" id="WP_188953720.1">
    <property type="nucleotide sequence ID" value="NZ_BMIB01000003.1"/>
</dbReference>
<evidence type="ECO:0000256" key="2">
    <source>
        <dbReference type="ARBA" id="ARBA00022763"/>
    </source>
</evidence>
<dbReference type="AlphaFoldDB" id="A0A917J0T5"/>
<dbReference type="EMBL" id="BMIB01000003">
    <property type="protein sequence ID" value="GGH71290.1"/>
    <property type="molecule type" value="Genomic_DNA"/>
</dbReference>
<dbReference type="InterPro" id="IPR050356">
    <property type="entry name" value="SulA_CellDiv_inhibitor"/>
</dbReference>
<keyword evidence="2" id="KW-0227">DNA damage</keyword>
<comment type="similarity">
    <text evidence="1">Belongs to the DNA polymerase type-Y family.</text>
</comment>
<evidence type="ECO:0000313" key="4">
    <source>
        <dbReference type="EMBL" id="GGH71290.1"/>
    </source>
</evidence>
<dbReference type="Proteomes" id="UP000627292">
    <property type="component" value="Unassembled WGS sequence"/>
</dbReference>
<protein>
    <submittedName>
        <fullName evidence="4">Protein ImuB</fullName>
    </submittedName>
</protein>
<evidence type="ECO:0000259" key="3">
    <source>
        <dbReference type="Pfam" id="PF00817"/>
    </source>
</evidence>
<dbReference type="CDD" id="cd03468">
    <property type="entry name" value="PolY_like"/>
    <property type="match status" value="1"/>
</dbReference>
<feature type="domain" description="UmuC" evidence="3">
    <location>
        <begin position="20"/>
        <end position="152"/>
    </location>
</feature>
<dbReference type="GO" id="GO:0006281">
    <property type="term" value="P:DNA repair"/>
    <property type="evidence" value="ECO:0007669"/>
    <property type="project" value="InterPro"/>
</dbReference>
<name>A0A917J0T5_9BACT</name>
<dbReference type="Gene3D" id="3.40.1170.60">
    <property type="match status" value="1"/>
</dbReference>
<dbReference type="InterPro" id="IPR043502">
    <property type="entry name" value="DNA/RNA_pol_sf"/>
</dbReference>
<accession>A0A917J0T5</accession>